<reference evidence="1 2" key="1">
    <citation type="submission" date="2018-10" db="EMBL/GenBank/DDBJ databases">
        <title>Genome assembly for a Yunnan-Guizhou Plateau 3E fish, Anabarilius grahami (Regan), and its evolutionary and genetic applications.</title>
        <authorList>
            <person name="Jiang W."/>
        </authorList>
    </citation>
    <scope>NUCLEOTIDE SEQUENCE [LARGE SCALE GENOMIC DNA]</scope>
    <source>
        <strain evidence="1">AG-KIZ</strain>
        <tissue evidence="1">Muscle</tissue>
    </source>
</reference>
<organism evidence="1 2">
    <name type="scientific">Anabarilius grahami</name>
    <name type="common">Kanglang fish</name>
    <name type="synonym">Barilius grahami</name>
    <dbReference type="NCBI Taxonomy" id="495550"/>
    <lineage>
        <taxon>Eukaryota</taxon>
        <taxon>Metazoa</taxon>
        <taxon>Chordata</taxon>
        <taxon>Craniata</taxon>
        <taxon>Vertebrata</taxon>
        <taxon>Euteleostomi</taxon>
        <taxon>Actinopterygii</taxon>
        <taxon>Neopterygii</taxon>
        <taxon>Teleostei</taxon>
        <taxon>Ostariophysi</taxon>
        <taxon>Cypriniformes</taxon>
        <taxon>Xenocyprididae</taxon>
        <taxon>Xenocypridinae</taxon>
        <taxon>Xenocypridinae incertae sedis</taxon>
        <taxon>Anabarilius</taxon>
    </lineage>
</organism>
<sequence length="146" mass="16147">MQRKTQNTSKTGNSFVIDCTNSFDTKPELLVQSITKLFPVLDVFCVFFAAFTLKTNAATLSFCHSVGVTAVIMVDGDVTCIPSIEMSFKMAELDRFPGHRMEDGGARKRGGILRSTLCQTCWSICRPTLKSCSCPWMTLPYRTPSG</sequence>
<name>A0A3N0Y5H9_ANAGA</name>
<evidence type="ECO:0000313" key="2">
    <source>
        <dbReference type="Proteomes" id="UP000281406"/>
    </source>
</evidence>
<gene>
    <name evidence="1" type="ORF">DPX16_6860</name>
</gene>
<comment type="caution">
    <text evidence="1">The sequence shown here is derived from an EMBL/GenBank/DDBJ whole genome shotgun (WGS) entry which is preliminary data.</text>
</comment>
<keyword evidence="2" id="KW-1185">Reference proteome</keyword>
<evidence type="ECO:0000313" key="1">
    <source>
        <dbReference type="EMBL" id="ROL41462.1"/>
    </source>
</evidence>
<dbReference type="Proteomes" id="UP000281406">
    <property type="component" value="Unassembled WGS sequence"/>
</dbReference>
<accession>A0A3N0Y5H9</accession>
<protein>
    <submittedName>
        <fullName evidence="1">Uncharacterized protein</fullName>
    </submittedName>
</protein>
<dbReference type="AlphaFoldDB" id="A0A3N0Y5H9"/>
<dbReference type="EMBL" id="RJVU01051648">
    <property type="protein sequence ID" value="ROL41462.1"/>
    <property type="molecule type" value="Genomic_DNA"/>
</dbReference>
<proteinExistence type="predicted"/>